<gene>
    <name evidence="2" type="ORF">EV643_101730</name>
</gene>
<name>A0A4R6KUZ1_9ACTN</name>
<proteinExistence type="predicted"/>
<dbReference type="Proteomes" id="UP000295388">
    <property type="component" value="Unassembled WGS sequence"/>
</dbReference>
<evidence type="ECO:0000313" key="2">
    <source>
        <dbReference type="EMBL" id="TDO54937.1"/>
    </source>
</evidence>
<protein>
    <submittedName>
        <fullName evidence="2">Helix-turn-helix protein</fullName>
    </submittedName>
</protein>
<dbReference type="RefSeq" id="WP_166665299.1">
    <property type="nucleotide sequence ID" value="NZ_SNWQ01000001.1"/>
</dbReference>
<feature type="domain" description="HTH cro/C1-type" evidence="1">
    <location>
        <begin position="48"/>
        <end position="77"/>
    </location>
</feature>
<reference evidence="2 3" key="1">
    <citation type="submission" date="2019-03" db="EMBL/GenBank/DDBJ databases">
        <title>Genomic Encyclopedia of Type Strains, Phase III (KMG-III): the genomes of soil and plant-associated and newly described type strains.</title>
        <authorList>
            <person name="Whitman W."/>
        </authorList>
    </citation>
    <scope>NUCLEOTIDE SEQUENCE [LARGE SCALE GENOMIC DNA]</scope>
    <source>
        <strain evidence="2 3">VKM Ac-2527</strain>
    </source>
</reference>
<dbReference type="InterPro" id="IPR010982">
    <property type="entry name" value="Lambda_DNA-bd_dom_sf"/>
</dbReference>
<dbReference type="Pfam" id="PF01381">
    <property type="entry name" value="HTH_3"/>
    <property type="match status" value="1"/>
</dbReference>
<dbReference type="GO" id="GO:0003677">
    <property type="term" value="F:DNA binding"/>
    <property type="evidence" value="ECO:0007669"/>
    <property type="project" value="InterPro"/>
</dbReference>
<dbReference type="SUPFAM" id="SSF47413">
    <property type="entry name" value="lambda repressor-like DNA-binding domains"/>
    <property type="match status" value="1"/>
</dbReference>
<dbReference type="CDD" id="cd00093">
    <property type="entry name" value="HTH_XRE"/>
    <property type="match status" value="1"/>
</dbReference>
<comment type="caution">
    <text evidence="2">The sequence shown here is derived from an EMBL/GenBank/DDBJ whole genome shotgun (WGS) entry which is preliminary data.</text>
</comment>
<dbReference type="EMBL" id="SNWQ01000001">
    <property type="protein sequence ID" value="TDO54937.1"/>
    <property type="molecule type" value="Genomic_DNA"/>
</dbReference>
<evidence type="ECO:0000313" key="3">
    <source>
        <dbReference type="Proteomes" id="UP000295388"/>
    </source>
</evidence>
<dbReference type="PROSITE" id="PS50943">
    <property type="entry name" value="HTH_CROC1"/>
    <property type="match status" value="1"/>
</dbReference>
<keyword evidence="3" id="KW-1185">Reference proteome</keyword>
<accession>A0A4R6KUZ1</accession>
<sequence>MSVDDSGPTFVRGNDRLNRLLAKPEIAAGVAEVEAEAREMDRIYAENLAMIRRAGDLTQVEVAERLGVGQAVVSRLEHRSDMLLSTLASYLHATGAQQPRIVVLLNGMEVELDLDQFREPKPA</sequence>
<organism evidence="2 3">
    <name type="scientific">Kribbella caucasensis</name>
    <dbReference type="NCBI Taxonomy" id="2512215"/>
    <lineage>
        <taxon>Bacteria</taxon>
        <taxon>Bacillati</taxon>
        <taxon>Actinomycetota</taxon>
        <taxon>Actinomycetes</taxon>
        <taxon>Propionibacteriales</taxon>
        <taxon>Kribbellaceae</taxon>
        <taxon>Kribbella</taxon>
    </lineage>
</organism>
<dbReference type="AlphaFoldDB" id="A0A4R6KUZ1"/>
<dbReference type="InterPro" id="IPR001387">
    <property type="entry name" value="Cro/C1-type_HTH"/>
</dbReference>
<dbReference type="Gene3D" id="1.10.260.40">
    <property type="entry name" value="lambda repressor-like DNA-binding domains"/>
    <property type="match status" value="1"/>
</dbReference>
<evidence type="ECO:0000259" key="1">
    <source>
        <dbReference type="PROSITE" id="PS50943"/>
    </source>
</evidence>